<accession>A0A811VG70</accession>
<comment type="caution">
    <text evidence="1">The sequence shown here is derived from an EMBL/GenBank/DDBJ whole genome shotgun (WGS) entry which is preliminary data.</text>
</comment>
<keyword evidence="2" id="KW-1185">Reference proteome</keyword>
<reference evidence="1" key="1">
    <citation type="submission" date="2020-11" db="EMBL/GenBank/DDBJ databases">
        <authorList>
            <person name="Whitehead M."/>
        </authorList>
    </citation>
    <scope>NUCLEOTIDE SEQUENCE</scope>
    <source>
        <strain evidence="1">EGII</strain>
    </source>
</reference>
<organism evidence="1 2">
    <name type="scientific">Ceratitis capitata</name>
    <name type="common">Mediterranean fruit fly</name>
    <name type="synonym">Tephritis capitata</name>
    <dbReference type="NCBI Taxonomy" id="7213"/>
    <lineage>
        <taxon>Eukaryota</taxon>
        <taxon>Metazoa</taxon>
        <taxon>Ecdysozoa</taxon>
        <taxon>Arthropoda</taxon>
        <taxon>Hexapoda</taxon>
        <taxon>Insecta</taxon>
        <taxon>Pterygota</taxon>
        <taxon>Neoptera</taxon>
        <taxon>Endopterygota</taxon>
        <taxon>Diptera</taxon>
        <taxon>Brachycera</taxon>
        <taxon>Muscomorpha</taxon>
        <taxon>Tephritoidea</taxon>
        <taxon>Tephritidae</taxon>
        <taxon>Ceratitis</taxon>
        <taxon>Ceratitis</taxon>
    </lineage>
</organism>
<dbReference type="EMBL" id="CAJHJT010000056">
    <property type="protein sequence ID" value="CAD7013984.1"/>
    <property type="molecule type" value="Genomic_DNA"/>
</dbReference>
<protein>
    <submittedName>
        <fullName evidence="1">(Mediterranean fruit fly) hypothetical protein</fullName>
    </submittedName>
</protein>
<evidence type="ECO:0000313" key="1">
    <source>
        <dbReference type="EMBL" id="CAD7013984.1"/>
    </source>
</evidence>
<dbReference type="Proteomes" id="UP000606786">
    <property type="component" value="Unassembled WGS sequence"/>
</dbReference>
<gene>
    <name evidence="1" type="ORF">CCAP1982_LOCUS21993</name>
</gene>
<proteinExistence type="predicted"/>
<sequence length="72" mass="7719">GERDKKNVLNVLCLGLVAGTLKTIAINRMKQHSYIMTFLNTLHVTGAIGTRIDLCQAVAVSLDPSNPGANKI</sequence>
<dbReference type="AlphaFoldDB" id="A0A811VG70"/>
<feature type="non-terminal residue" evidence="1">
    <location>
        <position position="1"/>
    </location>
</feature>
<evidence type="ECO:0000313" key="2">
    <source>
        <dbReference type="Proteomes" id="UP000606786"/>
    </source>
</evidence>
<name>A0A811VG70_CERCA</name>